<comment type="caution">
    <text evidence="2">The sequence shown here is derived from an EMBL/GenBank/DDBJ whole genome shotgun (WGS) entry which is preliminary data.</text>
</comment>
<sequence>MADERDERELRDTARLLVRSGLDSAEALEETFTEMVRLQMPHTDPAIMARAWLLAAHREWVRDAGTWGVPTDHDRLTAAFDECRSHSVTVLEGVGDLAEVRRVVEASTPPLRGVLWFGREAVFDALGTGVLLVGLRHGNGAPVEVEGDPLGAAVAGCLERHGIASRPVVGGLEVATWWQRRPAQVTAA</sequence>
<dbReference type="Proteomes" id="UP000307808">
    <property type="component" value="Unassembled WGS sequence"/>
</dbReference>
<proteinExistence type="predicted"/>
<protein>
    <recommendedName>
        <fullName evidence="1">DUF6891 domain-containing protein</fullName>
    </recommendedName>
</protein>
<gene>
    <name evidence="2" type="ORF">FC770_07410</name>
</gene>
<accession>A0A4V6X618</accession>
<dbReference type="Pfam" id="PF21831">
    <property type="entry name" value="DUF6891"/>
    <property type="match status" value="1"/>
</dbReference>
<name>A0A4V6X618_9ACTN</name>
<dbReference type="OrthoDB" id="5515732at2"/>
<evidence type="ECO:0000259" key="1">
    <source>
        <dbReference type="Pfam" id="PF21831"/>
    </source>
</evidence>
<evidence type="ECO:0000313" key="3">
    <source>
        <dbReference type="Proteomes" id="UP000307808"/>
    </source>
</evidence>
<reference evidence="2 3" key="1">
    <citation type="submission" date="2019-04" db="EMBL/GenBank/DDBJ databases">
        <authorList>
            <person name="Dong K."/>
        </authorList>
    </citation>
    <scope>NUCLEOTIDE SEQUENCE [LARGE SCALE GENOMIC DNA]</scope>
    <source>
        <strain evidence="3">dk3543</strain>
    </source>
</reference>
<dbReference type="InterPro" id="IPR054186">
    <property type="entry name" value="DUF6891"/>
</dbReference>
<evidence type="ECO:0000313" key="2">
    <source>
        <dbReference type="EMBL" id="TKI62233.1"/>
    </source>
</evidence>
<dbReference type="EMBL" id="SZPY01000002">
    <property type="protein sequence ID" value="TKI62233.1"/>
    <property type="molecule type" value="Genomic_DNA"/>
</dbReference>
<feature type="domain" description="DUF6891" evidence="1">
    <location>
        <begin position="5"/>
        <end position="165"/>
    </location>
</feature>
<keyword evidence="3" id="KW-1185">Reference proteome</keyword>
<dbReference type="AlphaFoldDB" id="A0A4V6X618"/>
<dbReference type="RefSeq" id="WP_137065502.1">
    <property type="nucleotide sequence ID" value="NZ_CP040748.1"/>
</dbReference>
<organism evidence="2 3">
    <name type="scientific">Nocardioides jishulii</name>
    <dbReference type="NCBI Taxonomy" id="2575440"/>
    <lineage>
        <taxon>Bacteria</taxon>
        <taxon>Bacillati</taxon>
        <taxon>Actinomycetota</taxon>
        <taxon>Actinomycetes</taxon>
        <taxon>Propionibacteriales</taxon>
        <taxon>Nocardioidaceae</taxon>
        <taxon>Nocardioides</taxon>
    </lineage>
</organism>